<evidence type="ECO:0000256" key="1">
    <source>
        <dbReference type="ARBA" id="ARBA00001946"/>
    </source>
</evidence>
<name>A0ABV7MBG7_9PROT</name>
<evidence type="ECO:0000313" key="7">
    <source>
        <dbReference type="Proteomes" id="UP001595607"/>
    </source>
</evidence>
<organism evidence="6 7">
    <name type="scientific">Parvularcula lutaonensis</name>
    <dbReference type="NCBI Taxonomy" id="491923"/>
    <lineage>
        <taxon>Bacteria</taxon>
        <taxon>Pseudomonadati</taxon>
        <taxon>Pseudomonadota</taxon>
        <taxon>Alphaproteobacteria</taxon>
        <taxon>Parvularculales</taxon>
        <taxon>Parvularculaceae</taxon>
        <taxon>Parvularcula</taxon>
    </lineage>
</organism>
<keyword evidence="5" id="KW-0460">Magnesium</keyword>
<dbReference type="Proteomes" id="UP001595607">
    <property type="component" value="Unassembled WGS sequence"/>
</dbReference>
<gene>
    <name evidence="6" type="ORF">ACFONP_02935</name>
</gene>
<evidence type="ECO:0000256" key="2">
    <source>
        <dbReference type="ARBA" id="ARBA00009759"/>
    </source>
</evidence>
<reference evidence="7" key="1">
    <citation type="journal article" date="2019" name="Int. J. Syst. Evol. Microbiol.">
        <title>The Global Catalogue of Microorganisms (GCM) 10K type strain sequencing project: providing services to taxonomists for standard genome sequencing and annotation.</title>
        <authorList>
            <consortium name="The Broad Institute Genomics Platform"/>
            <consortium name="The Broad Institute Genome Sequencing Center for Infectious Disease"/>
            <person name="Wu L."/>
            <person name="Ma J."/>
        </authorList>
    </citation>
    <scope>NUCLEOTIDE SEQUENCE [LARGE SCALE GENOMIC DNA]</scope>
    <source>
        <strain evidence="7">KCTC 22245</strain>
    </source>
</reference>
<dbReference type="PANTHER" id="PTHR43200:SF6">
    <property type="entry name" value="3'(2'),5'-BISPHOSPHATE NUCLEOTIDASE"/>
    <property type="match status" value="1"/>
</dbReference>
<comment type="cofactor">
    <cofactor evidence="1">
        <name>Mg(2+)</name>
        <dbReference type="ChEBI" id="CHEBI:18420"/>
    </cofactor>
</comment>
<evidence type="ECO:0000256" key="5">
    <source>
        <dbReference type="ARBA" id="ARBA00022842"/>
    </source>
</evidence>
<proteinExistence type="inferred from homology"/>
<dbReference type="InterPro" id="IPR051090">
    <property type="entry name" value="Inositol_monoP_superfamily"/>
</dbReference>
<accession>A0ABV7MBG7</accession>
<dbReference type="EMBL" id="JBHRVA010000002">
    <property type="protein sequence ID" value="MFC3301686.1"/>
    <property type="molecule type" value="Genomic_DNA"/>
</dbReference>
<dbReference type="PRINTS" id="PR00377">
    <property type="entry name" value="IMPHPHTASES"/>
</dbReference>
<evidence type="ECO:0000256" key="3">
    <source>
        <dbReference type="ARBA" id="ARBA00022723"/>
    </source>
</evidence>
<protein>
    <submittedName>
        <fullName evidence="6">Inositol monophosphatase family protein</fullName>
    </submittedName>
</protein>
<dbReference type="Gene3D" id="3.30.540.10">
    <property type="entry name" value="Fructose-1,6-Bisphosphatase, subunit A, domain 1"/>
    <property type="match status" value="1"/>
</dbReference>
<dbReference type="PANTHER" id="PTHR43200">
    <property type="entry name" value="PHOSPHATASE"/>
    <property type="match status" value="1"/>
</dbReference>
<comment type="caution">
    <text evidence="6">The sequence shown here is derived from an EMBL/GenBank/DDBJ whole genome shotgun (WGS) entry which is preliminary data.</text>
</comment>
<keyword evidence="3" id="KW-0479">Metal-binding</keyword>
<keyword evidence="7" id="KW-1185">Reference proteome</keyword>
<evidence type="ECO:0000256" key="4">
    <source>
        <dbReference type="ARBA" id="ARBA00022801"/>
    </source>
</evidence>
<dbReference type="Pfam" id="PF00459">
    <property type="entry name" value="Inositol_P"/>
    <property type="match status" value="1"/>
</dbReference>
<dbReference type="RefSeq" id="WP_189573158.1">
    <property type="nucleotide sequence ID" value="NZ_BMXU01000001.1"/>
</dbReference>
<keyword evidence="4" id="KW-0378">Hydrolase</keyword>
<comment type="similarity">
    <text evidence="2">Belongs to the inositol monophosphatase superfamily.</text>
</comment>
<dbReference type="SUPFAM" id="SSF56655">
    <property type="entry name" value="Carbohydrate phosphatase"/>
    <property type="match status" value="1"/>
</dbReference>
<dbReference type="CDD" id="cd01641">
    <property type="entry name" value="Bacterial_IMPase_like_1"/>
    <property type="match status" value="1"/>
</dbReference>
<evidence type="ECO:0000313" key="6">
    <source>
        <dbReference type="EMBL" id="MFC3301686.1"/>
    </source>
</evidence>
<sequence>MDIRTLTDFAADLARAAAQETLPRFRAGIDIVNKAQGGFDPVTEGDREAERALRTLISDRFPGHGIKGEEFPEKEGTEPWRWVLDPIDGTRAFICGVPMWTTLIGLEHEGRPVFGIIDQPHLKERWVGETLSNAKSLLVTGPAGSRVSGCASLSEARMMATDMRAGEYFSDDEAEAVLRLGREVRVTRQGLDSYGFALVASGQMDMVVEAGLHWHDVAAVIPVIEAAGGTITDWQGAELRDTGGTLQVIVAASPKLAEDAARILRA</sequence>
<dbReference type="Gene3D" id="3.40.190.80">
    <property type="match status" value="1"/>
</dbReference>
<dbReference type="InterPro" id="IPR000760">
    <property type="entry name" value="Inositol_monophosphatase-like"/>
</dbReference>